<organism evidence="1 2">
    <name type="scientific">Psylliodes chrysocephalus</name>
    <dbReference type="NCBI Taxonomy" id="3402493"/>
    <lineage>
        <taxon>Eukaryota</taxon>
        <taxon>Metazoa</taxon>
        <taxon>Ecdysozoa</taxon>
        <taxon>Arthropoda</taxon>
        <taxon>Hexapoda</taxon>
        <taxon>Insecta</taxon>
        <taxon>Pterygota</taxon>
        <taxon>Neoptera</taxon>
        <taxon>Endopterygota</taxon>
        <taxon>Coleoptera</taxon>
        <taxon>Polyphaga</taxon>
        <taxon>Cucujiformia</taxon>
        <taxon>Chrysomeloidea</taxon>
        <taxon>Chrysomelidae</taxon>
        <taxon>Galerucinae</taxon>
        <taxon>Alticini</taxon>
        <taxon>Psylliodes</taxon>
    </lineage>
</organism>
<dbReference type="OrthoDB" id="6774905at2759"/>
<dbReference type="Proteomes" id="UP001153636">
    <property type="component" value="Chromosome 8"/>
</dbReference>
<evidence type="ECO:0000313" key="1">
    <source>
        <dbReference type="EMBL" id="CAH1114882.1"/>
    </source>
</evidence>
<accession>A0A9P0DEE8</accession>
<dbReference type="EMBL" id="OV651820">
    <property type="protein sequence ID" value="CAH1114882.1"/>
    <property type="molecule type" value="Genomic_DNA"/>
</dbReference>
<gene>
    <name evidence="1" type="ORF">PSYICH_LOCUS14651</name>
</gene>
<reference evidence="1" key="1">
    <citation type="submission" date="2022-01" db="EMBL/GenBank/DDBJ databases">
        <authorList>
            <person name="King R."/>
        </authorList>
    </citation>
    <scope>NUCLEOTIDE SEQUENCE</scope>
</reference>
<dbReference type="AlphaFoldDB" id="A0A9P0DEE8"/>
<protein>
    <submittedName>
        <fullName evidence="1">Uncharacterized protein</fullName>
    </submittedName>
</protein>
<name>A0A9P0DEE8_9CUCU</name>
<sequence length="256" mass="29736">MTSEKINLIGIPIGKLNTRKLPTVKEVLSLFFYYHTVLCLKINESARKTALMVRECWEKQQISTTGFQNTVNKILGTYKKWQLLQCNRKRTKSQAQNKKEMMFEEKLRKLFNIAGKTGLKRLNGEKIQISGYEMSENPQEFPDNNTLQQISEEHGEMMELDKEQFKLSARELNGLRQICIFIVSIYIKAWFTSPSSAPNNDLNLMQQLILYRKINSSVSQGAIKKMEKHLWYLSDKLAVMSLFDDSVPINVKKKND</sequence>
<keyword evidence="2" id="KW-1185">Reference proteome</keyword>
<proteinExistence type="predicted"/>
<evidence type="ECO:0000313" key="2">
    <source>
        <dbReference type="Proteomes" id="UP001153636"/>
    </source>
</evidence>